<evidence type="ECO:0000259" key="5">
    <source>
        <dbReference type="PROSITE" id="PS51695"/>
    </source>
</evidence>
<dbReference type="Proteomes" id="UP001344906">
    <property type="component" value="Unassembled WGS sequence"/>
</dbReference>
<keyword evidence="4" id="KW-0812">Transmembrane</keyword>
<keyword evidence="3" id="KW-0720">Serine protease</keyword>
<name>A0ABQ6FMA0_9CHLR</name>
<keyword evidence="2" id="KW-0378">Hydrolase</keyword>
<dbReference type="Pfam" id="PF00082">
    <property type="entry name" value="Peptidase_S8"/>
    <property type="match status" value="1"/>
</dbReference>
<gene>
    <name evidence="6" type="ORF">KDH_04310</name>
</gene>
<dbReference type="InterPro" id="IPR036852">
    <property type="entry name" value="Peptidase_S8/S53_dom_sf"/>
</dbReference>
<dbReference type="PROSITE" id="PS00138">
    <property type="entry name" value="SUBTILASE_SER"/>
    <property type="match status" value="1"/>
</dbReference>
<dbReference type="InterPro" id="IPR023828">
    <property type="entry name" value="Peptidase_S8_Ser-AS"/>
</dbReference>
<keyword evidence="4" id="KW-1133">Transmembrane helix</keyword>
<dbReference type="PANTHER" id="PTHR14218:SF15">
    <property type="entry name" value="TRIPEPTIDYL-PEPTIDASE 1"/>
    <property type="match status" value="1"/>
</dbReference>
<evidence type="ECO:0000256" key="3">
    <source>
        <dbReference type="ARBA" id="ARBA00022825"/>
    </source>
</evidence>
<dbReference type="InterPro" id="IPR030400">
    <property type="entry name" value="Sedolisin_dom"/>
</dbReference>
<protein>
    <submittedName>
        <fullName evidence="6">Serine protease</fullName>
    </submittedName>
</protein>
<reference evidence="6 7" key="1">
    <citation type="submission" date="2023-02" db="EMBL/GenBank/DDBJ databases">
        <title>Dictyobacter halimunensis sp. nov., a new member of the class Ktedonobacteria from forest soil in a geothermal area.</title>
        <authorList>
            <person name="Rachmania M.K."/>
            <person name="Ningsih F."/>
            <person name="Sakai Y."/>
            <person name="Yabe S."/>
            <person name="Yokota A."/>
            <person name="Sjamsuridzal W."/>
        </authorList>
    </citation>
    <scope>NUCLEOTIDE SEQUENCE [LARGE SCALE GENOMIC DNA]</scope>
    <source>
        <strain evidence="6 7">S3.2.2.5</strain>
    </source>
</reference>
<keyword evidence="7" id="KW-1185">Reference proteome</keyword>
<dbReference type="SUPFAM" id="SSF52743">
    <property type="entry name" value="Subtilisin-like"/>
    <property type="match status" value="1"/>
</dbReference>
<comment type="caution">
    <text evidence="6">The sequence shown here is derived from an EMBL/GenBank/DDBJ whole genome shotgun (WGS) entry which is preliminary data.</text>
</comment>
<keyword evidence="4" id="KW-0472">Membrane</keyword>
<proteinExistence type="predicted"/>
<evidence type="ECO:0000256" key="2">
    <source>
        <dbReference type="ARBA" id="ARBA00022801"/>
    </source>
</evidence>
<dbReference type="EMBL" id="BSRI01000001">
    <property type="protein sequence ID" value="GLV53578.1"/>
    <property type="molecule type" value="Genomic_DNA"/>
</dbReference>
<dbReference type="GO" id="GO:0008233">
    <property type="term" value="F:peptidase activity"/>
    <property type="evidence" value="ECO:0007669"/>
    <property type="project" value="UniProtKB-KW"/>
</dbReference>
<sequence length="422" mass="44618">MLNSHKEANLGHNRECAPLSGFYRYLPIERAMTRKKAANILFFTLLLLVLLIPATILRLSNSSAAHILNGMKKPQTHITMGETGFTHMKQAAKASPTGLTPQNLWKMYNLPGINGGKGQLIAEVIDGAIPTMESDLNAYSRQFGLPGCTVASGCLTIKNQGGQYIPNGSDPAEGLLDVQLMHAVAPQAKILVYIMNSNNTSIAEGPSEIIKTPGLKAINMSYGFDGNGKQFAALYNDNPNQVAMFGASGDNGYGQITPPSIYPGVIAVGGTVVNGTIETAWDGSGGGLSKLYSEPSYQTKYGIPRAKGFRGNPDVAAVAGSPVAIYELGKWQTEMGTSVSAPIWTGIAALVNKPITNELLYGLAKSQPNSFNDITSGTNGKCGFYCTTRPGYDYVTGLGTPKNFVANVNTLTAAQAAALSQP</sequence>
<accession>A0ABQ6FMA0</accession>
<dbReference type="PANTHER" id="PTHR14218">
    <property type="entry name" value="PROTEASE S8 TRIPEPTIDYL PEPTIDASE I CLN2"/>
    <property type="match status" value="1"/>
</dbReference>
<dbReference type="InterPro" id="IPR050819">
    <property type="entry name" value="Tripeptidyl-peptidase_I"/>
</dbReference>
<dbReference type="PROSITE" id="PS51695">
    <property type="entry name" value="SEDOLISIN"/>
    <property type="match status" value="1"/>
</dbReference>
<dbReference type="GO" id="GO:0006508">
    <property type="term" value="P:proteolysis"/>
    <property type="evidence" value="ECO:0007669"/>
    <property type="project" value="UniProtKB-KW"/>
</dbReference>
<dbReference type="CDD" id="cd04056">
    <property type="entry name" value="Peptidases_S53"/>
    <property type="match status" value="1"/>
</dbReference>
<evidence type="ECO:0000256" key="4">
    <source>
        <dbReference type="SAM" id="Phobius"/>
    </source>
</evidence>
<evidence type="ECO:0000313" key="6">
    <source>
        <dbReference type="EMBL" id="GLV53578.1"/>
    </source>
</evidence>
<feature type="transmembrane region" description="Helical" evidence="4">
    <location>
        <begin position="40"/>
        <end position="59"/>
    </location>
</feature>
<evidence type="ECO:0000256" key="1">
    <source>
        <dbReference type="ARBA" id="ARBA00022670"/>
    </source>
</evidence>
<evidence type="ECO:0000313" key="7">
    <source>
        <dbReference type="Proteomes" id="UP001344906"/>
    </source>
</evidence>
<feature type="domain" description="Peptidase S53" evidence="5">
    <location>
        <begin position="98"/>
        <end position="413"/>
    </location>
</feature>
<dbReference type="Gene3D" id="3.40.50.200">
    <property type="entry name" value="Peptidase S8/S53 domain"/>
    <property type="match status" value="1"/>
</dbReference>
<keyword evidence="1 6" id="KW-0645">Protease</keyword>
<dbReference type="InterPro" id="IPR000209">
    <property type="entry name" value="Peptidase_S8/S53_dom"/>
</dbReference>
<organism evidence="6 7">
    <name type="scientific">Dictyobacter halimunensis</name>
    <dbReference type="NCBI Taxonomy" id="3026934"/>
    <lineage>
        <taxon>Bacteria</taxon>
        <taxon>Bacillati</taxon>
        <taxon>Chloroflexota</taxon>
        <taxon>Ktedonobacteria</taxon>
        <taxon>Ktedonobacterales</taxon>
        <taxon>Dictyobacteraceae</taxon>
        <taxon>Dictyobacter</taxon>
    </lineage>
</organism>